<feature type="chain" id="PRO_5035151282" evidence="1">
    <location>
        <begin position="23"/>
        <end position="293"/>
    </location>
</feature>
<keyword evidence="1" id="KW-0732">Signal</keyword>
<dbReference type="AlphaFoldDB" id="A0A8J6NRH6"/>
<comment type="caution">
    <text evidence="2">The sequence shown here is derived from an EMBL/GenBank/DDBJ whole genome shotgun (WGS) entry which is preliminary data.</text>
</comment>
<accession>A0A8J6NRH6</accession>
<organism evidence="2 3">
    <name type="scientific">Candidatus Desulfatibia profunda</name>
    <dbReference type="NCBI Taxonomy" id="2841695"/>
    <lineage>
        <taxon>Bacteria</taxon>
        <taxon>Pseudomonadati</taxon>
        <taxon>Thermodesulfobacteriota</taxon>
        <taxon>Desulfobacteria</taxon>
        <taxon>Desulfobacterales</taxon>
        <taxon>Desulfobacterales incertae sedis</taxon>
        <taxon>Candidatus Desulfatibia</taxon>
    </lineage>
</organism>
<proteinExistence type="predicted"/>
<reference evidence="2 3" key="1">
    <citation type="submission" date="2020-08" db="EMBL/GenBank/DDBJ databases">
        <title>Bridging the membrane lipid divide: bacteria of the FCB group superphylum have the potential to synthesize archaeal ether lipids.</title>
        <authorList>
            <person name="Villanueva L."/>
            <person name="Von Meijenfeldt F.A.B."/>
            <person name="Westbye A.B."/>
            <person name="Yadav S."/>
            <person name="Hopmans E.C."/>
            <person name="Dutilh B.E."/>
            <person name="Sinninghe Damste J.S."/>
        </authorList>
    </citation>
    <scope>NUCLEOTIDE SEQUENCE [LARGE SCALE GENOMIC DNA]</scope>
    <source>
        <strain evidence="2">NIOZ-UU30</strain>
    </source>
</reference>
<evidence type="ECO:0000256" key="1">
    <source>
        <dbReference type="SAM" id="SignalP"/>
    </source>
</evidence>
<evidence type="ECO:0000313" key="3">
    <source>
        <dbReference type="Proteomes" id="UP000603434"/>
    </source>
</evidence>
<protein>
    <submittedName>
        <fullName evidence="2">Uncharacterized protein</fullName>
    </submittedName>
</protein>
<dbReference type="EMBL" id="JACNJH010000146">
    <property type="protein sequence ID" value="MBC8361721.1"/>
    <property type="molecule type" value="Genomic_DNA"/>
</dbReference>
<name>A0A8J6NRH6_9BACT</name>
<sequence length="293" mass="34162">MKTKWYCLKWFCIFLVTGWALAGHVRADSLFKDRRIHLSNDDNRTFKVGVTGTTAGYNFIALIENAKQESISLGDLGYWEMVDDPPSFLRNYDLQLVVKNQYKGKFQIEFDYDRQQHDIRYRVIEGAVQVKLDSSEYYPTLIVDHVASAALRPEEGTVPSGSKRLLFYDFNSFDADLRKYYGSVKRLLKNPDFSHHFYYYESGNYNSYYFKVYQAVEKLDADKMGLSLEDGTLKYYQKVLDNLKSLNGADFADQAIIISRFGKKYSKELKKYAHEIGMSKNMVVTLWSYEDIQ</sequence>
<dbReference type="Proteomes" id="UP000603434">
    <property type="component" value="Unassembled WGS sequence"/>
</dbReference>
<feature type="signal peptide" evidence="1">
    <location>
        <begin position="1"/>
        <end position="22"/>
    </location>
</feature>
<evidence type="ECO:0000313" key="2">
    <source>
        <dbReference type="EMBL" id="MBC8361721.1"/>
    </source>
</evidence>
<gene>
    <name evidence="2" type="ORF">H8E23_10005</name>
</gene>